<dbReference type="AlphaFoldDB" id="A0A6N7VR62"/>
<dbReference type="GO" id="GO:0016887">
    <property type="term" value="F:ATP hydrolysis activity"/>
    <property type="evidence" value="ECO:0007669"/>
    <property type="project" value="InterPro"/>
</dbReference>
<evidence type="ECO:0000313" key="5">
    <source>
        <dbReference type="Proteomes" id="UP000441925"/>
    </source>
</evidence>
<name>A0A6N7VR62_9FIRM</name>
<evidence type="ECO:0000256" key="2">
    <source>
        <dbReference type="ARBA" id="ARBA00022840"/>
    </source>
</evidence>
<dbReference type="GO" id="GO:0000027">
    <property type="term" value="P:ribosomal large subunit assembly"/>
    <property type="evidence" value="ECO:0007669"/>
    <property type="project" value="TreeGrafter"/>
</dbReference>
<dbReference type="EMBL" id="VULQ01000002">
    <property type="protein sequence ID" value="MSS77346.1"/>
    <property type="molecule type" value="Genomic_DNA"/>
</dbReference>
<dbReference type="SUPFAM" id="SSF52540">
    <property type="entry name" value="P-loop containing nucleoside triphosphate hydrolases"/>
    <property type="match status" value="1"/>
</dbReference>
<dbReference type="GO" id="GO:0005524">
    <property type="term" value="F:ATP binding"/>
    <property type="evidence" value="ECO:0007669"/>
    <property type="project" value="UniProtKB-KW"/>
</dbReference>
<dbReference type="PANTHER" id="PTHR48103">
    <property type="entry name" value="MIDASIN-RELATED"/>
    <property type="match status" value="1"/>
</dbReference>
<dbReference type="InterPro" id="IPR027417">
    <property type="entry name" value="P-loop_NTPase"/>
</dbReference>
<keyword evidence="1" id="KW-0547">Nucleotide-binding</keyword>
<dbReference type="Pfam" id="PF07728">
    <property type="entry name" value="AAA_5"/>
    <property type="match status" value="1"/>
</dbReference>
<gene>
    <name evidence="4" type="ORF">FYJ26_02760</name>
</gene>
<organism evidence="4 5">
    <name type="scientific">Anaerococcus porci</name>
    <dbReference type="NCBI Taxonomy" id="2652269"/>
    <lineage>
        <taxon>Bacteria</taxon>
        <taxon>Bacillati</taxon>
        <taxon>Bacillota</taxon>
        <taxon>Tissierellia</taxon>
        <taxon>Tissierellales</taxon>
        <taxon>Peptoniphilaceae</taxon>
        <taxon>Anaerococcus</taxon>
    </lineage>
</organism>
<accession>A0A6N7VR62</accession>
<proteinExistence type="predicted"/>
<comment type="caution">
    <text evidence="4">The sequence shown here is derived from an EMBL/GenBank/DDBJ whole genome shotgun (WGS) entry which is preliminary data.</text>
</comment>
<reference evidence="4 5" key="1">
    <citation type="submission" date="2019-08" db="EMBL/GenBank/DDBJ databases">
        <title>In-depth cultivation of the pig gut microbiome towards novel bacterial diversity and tailored functional studies.</title>
        <authorList>
            <person name="Wylensek D."/>
            <person name="Hitch T.C.A."/>
            <person name="Clavel T."/>
        </authorList>
    </citation>
    <scope>NUCLEOTIDE SEQUENCE [LARGE SCALE GENOMIC DNA]</scope>
    <source>
        <strain evidence="4 5">WCA-380-WT-2B</strain>
    </source>
</reference>
<evidence type="ECO:0000256" key="1">
    <source>
        <dbReference type="ARBA" id="ARBA00022741"/>
    </source>
</evidence>
<protein>
    <submittedName>
        <fullName evidence="4">AAA family ATPase</fullName>
    </submittedName>
</protein>
<dbReference type="Gene3D" id="3.40.50.300">
    <property type="entry name" value="P-loop containing nucleotide triphosphate hydrolases"/>
    <property type="match status" value="1"/>
</dbReference>
<sequence length="303" mass="34843">MINYLKELNIDDKLIEKIMDFRDSNDIEDKDQERIRKPEFKYYGKNILNKAITAILSGENILLSGPKATGKNILAQNLSYIFNRPSRDISFHVNTDYNSLIGADTFKDGKVVFRKGPVYECAMKGGFGVLDEINMAKNEAISVLHATLDHRRIIDIPGYDKIQLHDKTRFIATMNYGYVGTREINEALASRFMVINMPNITRENLKSLLLDKFPKLKEKYLNTFIDIFESLQEKSENSEISTKSVDLRGLISAIETMRIGLNPYDAIEMGLINKSFDEFEREIVRDTIDNKLPKNIYESVFND</sequence>
<keyword evidence="2" id="KW-0067">ATP-binding</keyword>
<dbReference type="Proteomes" id="UP000441925">
    <property type="component" value="Unassembled WGS sequence"/>
</dbReference>
<dbReference type="GO" id="GO:0030687">
    <property type="term" value="C:preribosome, large subunit precursor"/>
    <property type="evidence" value="ECO:0007669"/>
    <property type="project" value="TreeGrafter"/>
</dbReference>
<dbReference type="InterPro" id="IPR011704">
    <property type="entry name" value="ATPase_dyneun-rel_AAA"/>
</dbReference>
<dbReference type="RefSeq" id="WP_154539388.1">
    <property type="nucleotide sequence ID" value="NZ_JAXDSU010000002.1"/>
</dbReference>
<dbReference type="PANTHER" id="PTHR48103:SF2">
    <property type="entry name" value="MIDASIN"/>
    <property type="match status" value="1"/>
</dbReference>
<feature type="domain" description="ATPase dynein-related AAA" evidence="3">
    <location>
        <begin position="60"/>
        <end position="192"/>
    </location>
</feature>
<evidence type="ECO:0000313" key="4">
    <source>
        <dbReference type="EMBL" id="MSS77346.1"/>
    </source>
</evidence>
<evidence type="ECO:0000259" key="3">
    <source>
        <dbReference type="Pfam" id="PF07728"/>
    </source>
</evidence>
<keyword evidence="5" id="KW-1185">Reference proteome</keyword>